<evidence type="ECO:0000313" key="1">
    <source>
        <dbReference type="EMBL" id="ART30327.1"/>
    </source>
</evidence>
<dbReference type="AlphaFoldDB" id="A0A1Y0AYV3"/>
<reference evidence="1" key="1">
    <citation type="submission" date="2017-03" db="EMBL/GenBank/DDBJ databases">
        <title>The mitochondrial genome of the carnivorous plant Utricularia reniformis (Lentibulariaceae): structure, comparative analysis and evolutionary landmarks.</title>
        <authorList>
            <person name="Silva S.R."/>
            <person name="Alvarenga D.O."/>
            <person name="Michael T.P."/>
            <person name="Miranda V.F.O."/>
            <person name="Varani A.M."/>
        </authorList>
    </citation>
    <scope>NUCLEOTIDE SEQUENCE</scope>
</reference>
<protein>
    <submittedName>
        <fullName evidence="1">Uncharacterized protein</fullName>
    </submittedName>
</protein>
<geneLocation type="mitochondrion" evidence="1"/>
<gene>
    <name evidence="1" type="ORF">AEK19_MT0898</name>
</gene>
<dbReference type="EMBL" id="KY774314">
    <property type="protein sequence ID" value="ART30327.1"/>
    <property type="molecule type" value="Genomic_DNA"/>
</dbReference>
<sequence length="68" mass="8123">MGLLVEQPHSKTLTEVLFSTRFSIHFILATSMELVQYTRYTTQLHRSFRWVDSITFGGRKESIYLYQY</sequence>
<accession>A0A1Y0AYV3</accession>
<name>A0A1Y0AYV3_9LAMI</name>
<keyword evidence="1" id="KW-0496">Mitochondrion</keyword>
<proteinExistence type="predicted"/>
<organism evidence="1">
    <name type="scientific">Utricularia reniformis</name>
    <dbReference type="NCBI Taxonomy" id="192314"/>
    <lineage>
        <taxon>Eukaryota</taxon>
        <taxon>Viridiplantae</taxon>
        <taxon>Streptophyta</taxon>
        <taxon>Embryophyta</taxon>
        <taxon>Tracheophyta</taxon>
        <taxon>Spermatophyta</taxon>
        <taxon>Magnoliopsida</taxon>
        <taxon>eudicotyledons</taxon>
        <taxon>Gunneridae</taxon>
        <taxon>Pentapetalae</taxon>
        <taxon>asterids</taxon>
        <taxon>lamiids</taxon>
        <taxon>Lamiales</taxon>
        <taxon>Lentibulariaceae</taxon>
        <taxon>Utricularia</taxon>
    </lineage>
</organism>